<name>A0A934P9E4_9STRE</name>
<accession>A0A934P9E4</accession>
<dbReference type="SUPFAM" id="SSF55331">
    <property type="entry name" value="Tautomerase/MIF"/>
    <property type="match status" value="1"/>
</dbReference>
<dbReference type="Proteomes" id="UP000644875">
    <property type="component" value="Unassembled WGS sequence"/>
</dbReference>
<keyword evidence="1" id="KW-0413">Isomerase</keyword>
<dbReference type="Pfam" id="PF01361">
    <property type="entry name" value="Tautomerase"/>
    <property type="match status" value="1"/>
</dbReference>
<dbReference type="NCBIfam" id="NF002622">
    <property type="entry name" value="PRK02289.1"/>
    <property type="match status" value="1"/>
</dbReference>
<keyword evidence="4" id="KW-1185">Reference proteome</keyword>
<evidence type="ECO:0000313" key="4">
    <source>
        <dbReference type="Proteomes" id="UP000644875"/>
    </source>
</evidence>
<dbReference type="InterPro" id="IPR014347">
    <property type="entry name" value="Tautomerase/MIF_sf"/>
</dbReference>
<dbReference type="EMBL" id="JAENBP010000002">
    <property type="protein sequence ID" value="MBJ8349433.1"/>
    <property type="molecule type" value="Genomic_DNA"/>
</dbReference>
<reference evidence="3 4" key="1">
    <citation type="journal article" date="2021" name="Int. J. Syst. Evol. Microbiol.">
        <title>Streptococcus vicugnae sp. nov., isolated from faeces of alpacas (Vicugna pacos) and cattle (Bos taurus), Streptococcus zalophi sp. nov., and Streptococcus pacificus sp. nov., isolated from respiratory tract of California sea lions (Zalophus californianus).</title>
        <authorList>
            <person name="Volokhov D.V."/>
            <person name="Zagorodnyaya T.A."/>
            <person name="Shen Z."/>
            <person name="Blom J."/>
            <person name="Furtak V.A."/>
            <person name="Eisenberg T."/>
            <person name="Fan P."/>
            <person name="Jeong K.C."/>
            <person name="Gao Y."/>
            <person name="Zhang S."/>
            <person name="Amselle M."/>
        </authorList>
    </citation>
    <scope>NUCLEOTIDE SEQUENCE [LARGE SCALE GENOMIC DNA]</scope>
    <source>
        <strain evidence="4">CSL7508-lung</strain>
    </source>
</reference>
<evidence type="ECO:0000256" key="1">
    <source>
        <dbReference type="ARBA" id="ARBA00023235"/>
    </source>
</evidence>
<proteinExistence type="predicted"/>
<dbReference type="Gene3D" id="3.30.429.10">
    <property type="entry name" value="Macrophage Migration Inhibitory Factor"/>
    <property type="match status" value="1"/>
</dbReference>
<dbReference type="GO" id="GO:0016853">
    <property type="term" value="F:isomerase activity"/>
    <property type="evidence" value="ECO:0007669"/>
    <property type="project" value="UniProtKB-KW"/>
</dbReference>
<protein>
    <submittedName>
        <fullName evidence="3">4-oxalocrotonate tautomerase</fullName>
    </submittedName>
</protein>
<evidence type="ECO:0000259" key="2">
    <source>
        <dbReference type="Pfam" id="PF01361"/>
    </source>
</evidence>
<gene>
    <name evidence="3" type="ORF">JHK64_02140</name>
</gene>
<comment type="caution">
    <text evidence="3">The sequence shown here is derived from an EMBL/GenBank/DDBJ whole genome shotgun (WGS) entry which is preliminary data.</text>
</comment>
<feature type="domain" description="4-oxalocrotonate tautomerase-like" evidence="2">
    <location>
        <begin position="2"/>
        <end position="59"/>
    </location>
</feature>
<evidence type="ECO:0000313" key="3">
    <source>
        <dbReference type="EMBL" id="MBJ8349433.1"/>
    </source>
</evidence>
<sequence>MPFVKIDLFEGRSEQQKIDLARDVADVVSKHTKAPKEDIHVFINDLVEGSYFPHGEIKRKG</sequence>
<dbReference type="NCBIfam" id="NF002571">
    <property type="entry name" value="PRK02220.1"/>
    <property type="match status" value="1"/>
</dbReference>
<dbReference type="AlphaFoldDB" id="A0A934P9E4"/>
<dbReference type="InterPro" id="IPR004370">
    <property type="entry name" value="4-OT-like_dom"/>
</dbReference>
<organism evidence="3 4">
    <name type="scientific">Streptococcus zalophi</name>
    <dbReference type="NCBI Taxonomy" id="640031"/>
    <lineage>
        <taxon>Bacteria</taxon>
        <taxon>Bacillati</taxon>
        <taxon>Bacillota</taxon>
        <taxon>Bacilli</taxon>
        <taxon>Lactobacillales</taxon>
        <taxon>Streptococcaceae</taxon>
        <taxon>Streptococcus</taxon>
    </lineage>
</organism>
<dbReference type="RefSeq" id="WP_199567360.1">
    <property type="nucleotide sequence ID" value="NZ_JAENBP010000002.1"/>
</dbReference>